<reference evidence="1" key="1">
    <citation type="submission" date="2014-11" db="EMBL/GenBank/DDBJ databases">
        <authorList>
            <person name="Amaro Gonzalez C."/>
        </authorList>
    </citation>
    <scope>NUCLEOTIDE SEQUENCE</scope>
</reference>
<name>A0A0E9UZ57_ANGAN</name>
<accession>A0A0E9UZ57</accession>
<proteinExistence type="predicted"/>
<organism evidence="1">
    <name type="scientific">Anguilla anguilla</name>
    <name type="common">European freshwater eel</name>
    <name type="synonym">Muraena anguilla</name>
    <dbReference type="NCBI Taxonomy" id="7936"/>
    <lineage>
        <taxon>Eukaryota</taxon>
        <taxon>Metazoa</taxon>
        <taxon>Chordata</taxon>
        <taxon>Craniata</taxon>
        <taxon>Vertebrata</taxon>
        <taxon>Euteleostomi</taxon>
        <taxon>Actinopterygii</taxon>
        <taxon>Neopterygii</taxon>
        <taxon>Teleostei</taxon>
        <taxon>Anguilliformes</taxon>
        <taxon>Anguillidae</taxon>
        <taxon>Anguilla</taxon>
    </lineage>
</organism>
<dbReference type="EMBL" id="GBXM01038339">
    <property type="protein sequence ID" value="JAH70238.1"/>
    <property type="molecule type" value="Transcribed_RNA"/>
</dbReference>
<protein>
    <submittedName>
        <fullName evidence="1">Uncharacterized protein</fullName>
    </submittedName>
</protein>
<evidence type="ECO:0000313" key="1">
    <source>
        <dbReference type="EMBL" id="JAH70238.1"/>
    </source>
</evidence>
<reference evidence="1" key="2">
    <citation type="journal article" date="2015" name="Fish Shellfish Immunol.">
        <title>Early steps in the European eel (Anguilla anguilla)-Vibrio vulnificus interaction in the gills: Role of the RtxA13 toxin.</title>
        <authorList>
            <person name="Callol A."/>
            <person name="Pajuelo D."/>
            <person name="Ebbesson L."/>
            <person name="Teles M."/>
            <person name="MacKenzie S."/>
            <person name="Amaro C."/>
        </authorList>
    </citation>
    <scope>NUCLEOTIDE SEQUENCE</scope>
</reference>
<sequence>MWLDILFTASLPAVYVQYKNAELPHLNCTSMQGQCTTI</sequence>
<dbReference type="AlphaFoldDB" id="A0A0E9UZ57"/>